<evidence type="ECO:0000313" key="2">
    <source>
        <dbReference type="Proteomes" id="UP000001312"/>
    </source>
</evidence>
<protein>
    <submittedName>
        <fullName evidence="1">Uncharacterized protein</fullName>
    </submittedName>
</protein>
<accession>A7E4D6</accession>
<dbReference type="KEGG" id="ssl:SS1G_00158"/>
<dbReference type="RefSeq" id="XP_001598072.1">
    <property type="nucleotide sequence ID" value="XM_001598022.1"/>
</dbReference>
<organism evidence="1 2">
    <name type="scientific">Sclerotinia sclerotiorum (strain ATCC 18683 / 1980 / Ss-1)</name>
    <name type="common">White mold</name>
    <name type="synonym">Whetzelinia sclerotiorum</name>
    <dbReference type="NCBI Taxonomy" id="665079"/>
    <lineage>
        <taxon>Eukaryota</taxon>
        <taxon>Fungi</taxon>
        <taxon>Dikarya</taxon>
        <taxon>Ascomycota</taxon>
        <taxon>Pezizomycotina</taxon>
        <taxon>Leotiomycetes</taxon>
        <taxon>Helotiales</taxon>
        <taxon>Sclerotiniaceae</taxon>
        <taxon>Sclerotinia</taxon>
    </lineage>
</organism>
<dbReference type="InParanoid" id="A7E4D6"/>
<dbReference type="HOGENOM" id="CLU_2639570_0_0_1"/>
<proteinExistence type="predicted"/>
<keyword evidence="2" id="KW-1185">Reference proteome</keyword>
<dbReference type="AlphaFoldDB" id="A7E4D6"/>
<dbReference type="EMBL" id="CH476621">
    <property type="protein sequence ID" value="EDN90758.1"/>
    <property type="molecule type" value="Genomic_DNA"/>
</dbReference>
<name>A7E4D6_SCLS1</name>
<dbReference type="Proteomes" id="UP000001312">
    <property type="component" value="Unassembled WGS sequence"/>
</dbReference>
<sequence>MWTVRPLAFLLYQQGRINDICTIPTQSVNSQTKHLGIVRVRLGVRRSRDLGPGHLNWLSINEMNEARKFKCLIELKL</sequence>
<gene>
    <name evidence="1" type="ORF">SS1G_00158</name>
</gene>
<evidence type="ECO:0000313" key="1">
    <source>
        <dbReference type="EMBL" id="EDN90758.1"/>
    </source>
</evidence>
<reference evidence="2" key="1">
    <citation type="journal article" date="2011" name="PLoS Genet.">
        <title>Genomic analysis of the necrotrophic fungal pathogens Sclerotinia sclerotiorum and Botrytis cinerea.</title>
        <authorList>
            <person name="Amselem J."/>
            <person name="Cuomo C.A."/>
            <person name="van Kan J.A."/>
            <person name="Viaud M."/>
            <person name="Benito E.P."/>
            <person name="Couloux A."/>
            <person name="Coutinho P.M."/>
            <person name="de Vries R.P."/>
            <person name="Dyer P.S."/>
            <person name="Fillinger S."/>
            <person name="Fournier E."/>
            <person name="Gout L."/>
            <person name="Hahn M."/>
            <person name="Kohn L."/>
            <person name="Lapalu N."/>
            <person name="Plummer K.M."/>
            <person name="Pradier J.M."/>
            <person name="Quevillon E."/>
            <person name="Sharon A."/>
            <person name="Simon A."/>
            <person name="ten Have A."/>
            <person name="Tudzynski B."/>
            <person name="Tudzynski P."/>
            <person name="Wincker P."/>
            <person name="Andrew M."/>
            <person name="Anthouard V."/>
            <person name="Beever R.E."/>
            <person name="Beffa R."/>
            <person name="Benoit I."/>
            <person name="Bouzid O."/>
            <person name="Brault B."/>
            <person name="Chen Z."/>
            <person name="Choquer M."/>
            <person name="Collemare J."/>
            <person name="Cotton P."/>
            <person name="Danchin E.G."/>
            <person name="Da Silva C."/>
            <person name="Gautier A."/>
            <person name="Giraud C."/>
            <person name="Giraud T."/>
            <person name="Gonzalez C."/>
            <person name="Grossetete S."/>
            <person name="Guldener U."/>
            <person name="Henrissat B."/>
            <person name="Howlett B.J."/>
            <person name="Kodira C."/>
            <person name="Kretschmer M."/>
            <person name="Lappartient A."/>
            <person name="Leroch M."/>
            <person name="Levis C."/>
            <person name="Mauceli E."/>
            <person name="Neuveglise C."/>
            <person name="Oeser B."/>
            <person name="Pearson M."/>
            <person name="Poulain J."/>
            <person name="Poussereau N."/>
            <person name="Quesneville H."/>
            <person name="Rascle C."/>
            <person name="Schumacher J."/>
            <person name="Segurens B."/>
            <person name="Sexton A."/>
            <person name="Silva E."/>
            <person name="Sirven C."/>
            <person name="Soanes D.M."/>
            <person name="Talbot N.J."/>
            <person name="Templeton M."/>
            <person name="Yandava C."/>
            <person name="Yarden O."/>
            <person name="Zeng Q."/>
            <person name="Rollins J.A."/>
            <person name="Lebrun M.H."/>
            <person name="Dickman M."/>
        </authorList>
    </citation>
    <scope>NUCLEOTIDE SEQUENCE [LARGE SCALE GENOMIC DNA]</scope>
    <source>
        <strain evidence="2">ATCC 18683 / 1980 / Ss-1</strain>
    </source>
</reference>
<dbReference type="GeneID" id="5494532"/>